<sequence>MSIKVTERSLCLDASDLQNLFSKFLKRSAKDHDSICTVNVLRSANVPVVPKFVDLVKRCDEPSCGRFDRGQTLNFQGSGDPALMLSSMPPFLPQLPSLRPPYIQVNSPLVSPSDRLCPIPMARKSSRISQATQAKDIDTQRARFEILHADHKDVTQLFDNILEAAGLEKLREHNNQLDRVFQLSKLKQTDQAIVTMLWKDFTSGRQGGFAYLQETLKLTDEADQDKITTLIRCAYFVRFPSANSSGLSDEEMLAATERPTPPTKKKILTKADKLEWSAAIVRKGFRAEYKGHDLIVLPTLKTLREFAGLWQQNQYKAPYTSIVGPTMCGKTRLLKELAAHVCVVYICLRDPRSTGQPPRSELADYFLPHSSPDSGLLKQYTHLLAAILNTVSKFFSRPDILQKEFKARLTEWFGYSFQIDSTSKDEYNTDVRNQLKELQQSPSTPAKSLVAAVHKVSQTLESKEDGRLRVLLAIDEASKLIDPIDTELEIPYFCVLRQALSEIPSGKGVFAVFTDTTPRIANFNPSQSQDRSSRHHGFGHKSFEPIYRISSLDVFVPKAPPSSWNELLSPERLFSYGCPFYGLYFKEIVKERPETAVETTSLIAETKLLLNSPSAPSGLSESQCFSILGSLIQTRLAVHSPINLELVASHAAHCMFIDLARELIVSDYPPQFVYASAANRVLASNETYWIKCINVLTSAVQKGLVAIGDAGEMATRLILIHAMQKTEAITCDTTDMIPNGYSVRLEDFLHTLSGKDPREMKFGYKDNKTQPLGKDNKTQLLDQGRIFFNHFTRISYTPNAADFMELLYRGVAVQCKSGQPGLDELFPIYLAPTSESPNLDLRNITFCGVQTKHQTGDVDWKQSPNWSKSYANIEGIQNPYLILLFSLRTAGRRVTPWTDPTSVDDTGRVSYQFLSLDEIHCLTPNIRSALERLITAIPDDLLELHDRSDQPTKQWVQQLNPAIFHPRAPEQLTPGLPAASQQPLKRPKTG</sequence>
<dbReference type="EMBL" id="VSWC01000041">
    <property type="protein sequence ID" value="KAA1104177.1"/>
    <property type="molecule type" value="Genomic_DNA"/>
</dbReference>
<dbReference type="InterPro" id="IPR027417">
    <property type="entry name" value="P-loop_NTPase"/>
</dbReference>
<dbReference type="PANTHER" id="PTHR33266">
    <property type="entry name" value="CHROMOSOME 15, WHOLE GENOME SHOTGUN SEQUENCE"/>
    <property type="match status" value="1"/>
</dbReference>
<name>A0A5B0PR42_PUCGR</name>
<dbReference type="OrthoDB" id="2497327at2759"/>
<dbReference type="SUPFAM" id="SSF52540">
    <property type="entry name" value="P-loop containing nucleoside triphosphate hydrolases"/>
    <property type="match status" value="1"/>
</dbReference>
<dbReference type="PANTHER" id="PTHR33266:SF1">
    <property type="entry name" value="F-BOX DOMAIN-CONTAINING PROTEIN"/>
    <property type="match status" value="1"/>
</dbReference>
<dbReference type="AlphaFoldDB" id="A0A5B0PR42"/>
<reference evidence="2 3" key="1">
    <citation type="submission" date="2019-05" db="EMBL/GenBank/DDBJ databases">
        <title>Emergence of the Ug99 lineage of the wheat stem rust pathogen through somatic hybridization.</title>
        <authorList>
            <person name="Li F."/>
            <person name="Upadhyaya N.M."/>
            <person name="Sperschneider J."/>
            <person name="Matny O."/>
            <person name="Nguyen-Phuc H."/>
            <person name="Mago R."/>
            <person name="Raley C."/>
            <person name="Miller M.E."/>
            <person name="Silverstein K.A.T."/>
            <person name="Henningsen E."/>
            <person name="Hirsch C.D."/>
            <person name="Visser B."/>
            <person name="Pretorius Z.A."/>
            <person name="Steffenson B.J."/>
            <person name="Schwessinger B."/>
            <person name="Dodds P.N."/>
            <person name="Figueroa M."/>
        </authorList>
    </citation>
    <scope>NUCLEOTIDE SEQUENCE [LARGE SCALE GENOMIC DNA]</scope>
    <source>
        <strain evidence="2">21-0</strain>
    </source>
</reference>
<evidence type="ECO:0000313" key="3">
    <source>
        <dbReference type="Proteomes" id="UP000324748"/>
    </source>
</evidence>
<protein>
    <submittedName>
        <fullName evidence="2">Uncharacterized protein</fullName>
    </submittedName>
</protein>
<keyword evidence="3" id="KW-1185">Reference proteome</keyword>
<comment type="caution">
    <text evidence="2">The sequence shown here is derived from an EMBL/GenBank/DDBJ whole genome shotgun (WGS) entry which is preliminary data.</text>
</comment>
<organism evidence="2 3">
    <name type="scientific">Puccinia graminis f. sp. tritici</name>
    <dbReference type="NCBI Taxonomy" id="56615"/>
    <lineage>
        <taxon>Eukaryota</taxon>
        <taxon>Fungi</taxon>
        <taxon>Dikarya</taxon>
        <taxon>Basidiomycota</taxon>
        <taxon>Pucciniomycotina</taxon>
        <taxon>Pucciniomycetes</taxon>
        <taxon>Pucciniales</taxon>
        <taxon>Pucciniaceae</taxon>
        <taxon>Puccinia</taxon>
    </lineage>
</organism>
<evidence type="ECO:0000256" key="1">
    <source>
        <dbReference type="SAM" id="MobiDB-lite"/>
    </source>
</evidence>
<proteinExistence type="predicted"/>
<dbReference type="Proteomes" id="UP000324748">
    <property type="component" value="Unassembled WGS sequence"/>
</dbReference>
<gene>
    <name evidence="2" type="ORF">PGT21_013952</name>
</gene>
<accession>A0A5B0PR42</accession>
<dbReference type="Gene3D" id="3.40.50.300">
    <property type="entry name" value="P-loop containing nucleotide triphosphate hydrolases"/>
    <property type="match status" value="1"/>
</dbReference>
<feature type="region of interest" description="Disordered" evidence="1">
    <location>
        <begin position="967"/>
        <end position="990"/>
    </location>
</feature>
<evidence type="ECO:0000313" key="2">
    <source>
        <dbReference type="EMBL" id="KAA1104177.1"/>
    </source>
</evidence>